<name>A0A7R8ZK76_9CRUS</name>
<proteinExistence type="predicted"/>
<dbReference type="EMBL" id="OB660986">
    <property type="protein sequence ID" value="CAD7226954.1"/>
    <property type="molecule type" value="Genomic_DNA"/>
</dbReference>
<reference evidence="1" key="1">
    <citation type="submission" date="2020-11" db="EMBL/GenBank/DDBJ databases">
        <authorList>
            <person name="Tran Van P."/>
        </authorList>
    </citation>
    <scope>NUCLEOTIDE SEQUENCE</scope>
</reference>
<evidence type="ECO:0000313" key="1">
    <source>
        <dbReference type="EMBL" id="CAD7226954.1"/>
    </source>
</evidence>
<accession>A0A7R8ZK76</accession>
<gene>
    <name evidence="1" type="ORF">CTOB1V02_LOCUS4865</name>
</gene>
<sequence>MRILILLLICVSVQTSWGETNEELSLTLNKIQDDIKGLALETSLQLPEEAEPEPSPDEPANGCMTVDAVCVPMQNCTAAVVSKASISKQ</sequence>
<organism evidence="1">
    <name type="scientific">Cyprideis torosa</name>
    <dbReference type="NCBI Taxonomy" id="163714"/>
    <lineage>
        <taxon>Eukaryota</taxon>
        <taxon>Metazoa</taxon>
        <taxon>Ecdysozoa</taxon>
        <taxon>Arthropoda</taxon>
        <taxon>Crustacea</taxon>
        <taxon>Oligostraca</taxon>
        <taxon>Ostracoda</taxon>
        <taxon>Podocopa</taxon>
        <taxon>Podocopida</taxon>
        <taxon>Cytherocopina</taxon>
        <taxon>Cytheroidea</taxon>
        <taxon>Cytherideidae</taxon>
        <taxon>Cyprideis</taxon>
    </lineage>
</organism>
<protein>
    <submittedName>
        <fullName evidence="1">Uncharacterized protein</fullName>
    </submittedName>
</protein>
<dbReference type="AlphaFoldDB" id="A0A7R8ZK76"/>